<evidence type="ECO:0000313" key="1">
    <source>
        <dbReference type="EMBL" id="KDR52005.1"/>
    </source>
</evidence>
<dbReference type="HOGENOM" id="CLU_2800116_0_0_10"/>
<reference evidence="1 2" key="1">
    <citation type="submission" date="2013-08" db="EMBL/GenBank/DDBJ databases">
        <authorList>
            <person name="Weinstock G."/>
            <person name="Sodergren E."/>
            <person name="Wylie T."/>
            <person name="Fulton L."/>
            <person name="Fulton R."/>
            <person name="Fronick C."/>
            <person name="O'Laughlin M."/>
            <person name="Godfrey J."/>
            <person name="Miner T."/>
            <person name="Herter B."/>
            <person name="Appelbaum E."/>
            <person name="Cordes M."/>
            <person name="Lek S."/>
            <person name="Wollam A."/>
            <person name="Pepin K.H."/>
            <person name="Palsikar V.B."/>
            <person name="Mitreva M."/>
            <person name="Wilson R.K."/>
        </authorList>
    </citation>
    <scope>NUCLEOTIDE SEQUENCE [LARGE SCALE GENOMIC DNA]</scope>
    <source>
        <strain evidence="1 2">ATCC 15930</strain>
    </source>
</reference>
<dbReference type="PATRIC" id="fig|1122985.7.peg.1995"/>
<proteinExistence type="predicted"/>
<evidence type="ECO:0000313" key="2">
    <source>
        <dbReference type="Proteomes" id="UP000027442"/>
    </source>
</evidence>
<organism evidence="1 2">
    <name type="scientific">Hoylesella loescheii DSM 19665 = JCM 12249 = ATCC 15930</name>
    <dbReference type="NCBI Taxonomy" id="1122985"/>
    <lineage>
        <taxon>Bacteria</taxon>
        <taxon>Pseudomonadati</taxon>
        <taxon>Bacteroidota</taxon>
        <taxon>Bacteroidia</taxon>
        <taxon>Bacteroidales</taxon>
        <taxon>Prevotellaceae</taxon>
        <taxon>Hoylesella</taxon>
    </lineage>
</organism>
<dbReference type="AlphaFoldDB" id="A0A069QGT7"/>
<feature type="non-terminal residue" evidence="1">
    <location>
        <position position="1"/>
    </location>
</feature>
<dbReference type="EMBL" id="JNGW01000083">
    <property type="protein sequence ID" value="KDR52005.1"/>
    <property type="molecule type" value="Genomic_DNA"/>
</dbReference>
<protein>
    <submittedName>
        <fullName evidence="1">Uncharacterized protein</fullName>
    </submittedName>
</protein>
<comment type="caution">
    <text evidence="1">The sequence shown here is derived from an EMBL/GenBank/DDBJ whole genome shotgun (WGS) entry which is preliminary data.</text>
</comment>
<sequence length="67" mass="7756">ERTSLGLRSRYWDFNDELLIGEGEKIFDLWDNGLSGVYELSCCRYGYAAILIWIRQLASRHGMAPND</sequence>
<gene>
    <name evidence="1" type="ORF">HMPREF1991_01925</name>
</gene>
<dbReference type="Proteomes" id="UP000027442">
    <property type="component" value="Unassembled WGS sequence"/>
</dbReference>
<name>A0A069QGT7_HOYLO</name>
<accession>A0A069QGT7</accession>
<keyword evidence="2" id="KW-1185">Reference proteome</keyword>